<dbReference type="Pfam" id="PF10609">
    <property type="entry name" value="ParA"/>
    <property type="match status" value="1"/>
</dbReference>
<keyword evidence="2" id="KW-0479">Metal-binding</keyword>
<dbReference type="GO" id="GO:0016226">
    <property type="term" value="P:iron-sulfur cluster assembly"/>
    <property type="evidence" value="ECO:0007669"/>
    <property type="project" value="InterPro"/>
</dbReference>
<evidence type="ECO:0000313" key="8">
    <source>
        <dbReference type="Proteomes" id="UP000694542"/>
    </source>
</evidence>
<keyword evidence="4" id="KW-0067">ATP-binding</keyword>
<dbReference type="Gene3D" id="3.40.50.300">
    <property type="entry name" value="P-loop containing nucleotide triphosphate hydrolases"/>
    <property type="match status" value="1"/>
</dbReference>
<keyword evidence="1" id="KW-0004">4Fe-4S</keyword>
<dbReference type="GO" id="GO:0140663">
    <property type="term" value="F:ATP-dependent FeS chaperone activity"/>
    <property type="evidence" value="ECO:0007669"/>
    <property type="project" value="InterPro"/>
</dbReference>
<evidence type="ECO:0000313" key="7">
    <source>
        <dbReference type="Ensembl" id="ENSCAFP00040002362.1"/>
    </source>
</evidence>
<keyword evidence="6" id="KW-0411">Iron-sulfur</keyword>
<organism evidence="7 8">
    <name type="scientific">Canis lupus familiaris</name>
    <name type="common">Dog</name>
    <name type="synonym">Canis familiaris</name>
    <dbReference type="NCBI Taxonomy" id="9615"/>
    <lineage>
        <taxon>Eukaryota</taxon>
        <taxon>Metazoa</taxon>
        <taxon>Chordata</taxon>
        <taxon>Craniata</taxon>
        <taxon>Vertebrata</taxon>
        <taxon>Euteleostomi</taxon>
        <taxon>Mammalia</taxon>
        <taxon>Eutheria</taxon>
        <taxon>Laurasiatheria</taxon>
        <taxon>Carnivora</taxon>
        <taxon>Caniformia</taxon>
        <taxon>Canidae</taxon>
        <taxon>Canis</taxon>
    </lineage>
</organism>
<evidence type="ECO:0000256" key="4">
    <source>
        <dbReference type="ARBA" id="ARBA00022840"/>
    </source>
</evidence>
<proteinExistence type="predicted"/>
<dbReference type="Proteomes" id="UP000694542">
    <property type="component" value="Chromosome 6"/>
</dbReference>
<dbReference type="GO" id="GO:0051539">
    <property type="term" value="F:4 iron, 4 sulfur cluster binding"/>
    <property type="evidence" value="ECO:0007669"/>
    <property type="project" value="UniProtKB-KW"/>
</dbReference>
<evidence type="ECO:0000256" key="3">
    <source>
        <dbReference type="ARBA" id="ARBA00022741"/>
    </source>
</evidence>
<evidence type="ECO:0000256" key="1">
    <source>
        <dbReference type="ARBA" id="ARBA00022485"/>
    </source>
</evidence>
<dbReference type="AlphaFoldDB" id="A0A8C0PWD4"/>
<dbReference type="InterPro" id="IPR033756">
    <property type="entry name" value="YlxH/NBP35"/>
</dbReference>
<dbReference type="Ensembl" id="ENSCAFT00040002736.1">
    <property type="protein sequence ID" value="ENSCAFP00040002362.1"/>
    <property type="gene ID" value="ENSCAFG00040001446.1"/>
</dbReference>
<dbReference type="GO" id="GO:0005524">
    <property type="term" value="F:ATP binding"/>
    <property type="evidence" value="ECO:0007669"/>
    <property type="project" value="UniProtKB-KW"/>
</dbReference>
<reference evidence="7" key="2">
    <citation type="submission" date="2025-08" db="UniProtKB">
        <authorList>
            <consortium name="Ensembl"/>
        </authorList>
    </citation>
    <scope>IDENTIFICATION</scope>
</reference>
<dbReference type="InterPro" id="IPR019591">
    <property type="entry name" value="Mrp/NBP35_ATP-bd"/>
</dbReference>
<dbReference type="PANTHER" id="PTHR23264">
    <property type="entry name" value="NUCLEOTIDE-BINDING PROTEIN NBP35 YEAST -RELATED"/>
    <property type="match status" value="1"/>
</dbReference>
<keyword evidence="5" id="KW-0408">Iron</keyword>
<evidence type="ECO:0000256" key="6">
    <source>
        <dbReference type="ARBA" id="ARBA00023014"/>
    </source>
</evidence>
<dbReference type="GO" id="GO:0046872">
    <property type="term" value="F:metal ion binding"/>
    <property type="evidence" value="ECO:0007669"/>
    <property type="project" value="UniProtKB-KW"/>
</dbReference>
<protein>
    <recommendedName>
        <fullName evidence="9">Cytosolic Fe-S cluster assembly factor NUBP2</fullName>
    </recommendedName>
</protein>
<evidence type="ECO:0000256" key="5">
    <source>
        <dbReference type="ARBA" id="ARBA00023004"/>
    </source>
</evidence>
<sequence>MGTAAGERAGPGNLAGVRHILLVLSGKGGVGKSTISAELALALRHAGKKVSPPPCNWGGGRQQAPLPPQLPSSCKSLRCPRVQVLTAPRGLQLLGQT</sequence>
<name>A0A8C0PWD4_CANLF</name>
<keyword evidence="3" id="KW-0547">Nucleotide-binding</keyword>
<accession>A0A8C0PWD4</accession>
<reference evidence="7" key="1">
    <citation type="submission" date="2018-10" db="EMBL/GenBank/DDBJ databases">
        <title>De novo assembly of a Great Dane genome.</title>
        <authorList>
            <person name="Kidd J.M."/>
            <person name="Pendleton A.L."/>
            <person name="Shen F."/>
            <person name="Emery S."/>
        </authorList>
    </citation>
    <scope>NUCLEOTIDE SEQUENCE [LARGE SCALE GENOMIC DNA]</scope>
    <source>
        <strain evidence="7">Great Dane</strain>
    </source>
</reference>
<dbReference type="SUPFAM" id="SSF52540">
    <property type="entry name" value="P-loop containing nucleoside triphosphate hydrolases"/>
    <property type="match status" value="1"/>
</dbReference>
<evidence type="ECO:0008006" key="9">
    <source>
        <dbReference type="Google" id="ProtNLM"/>
    </source>
</evidence>
<dbReference type="InterPro" id="IPR027417">
    <property type="entry name" value="P-loop_NTPase"/>
</dbReference>
<evidence type="ECO:0000256" key="2">
    <source>
        <dbReference type="ARBA" id="ARBA00022723"/>
    </source>
</evidence>
<dbReference type="PANTHER" id="PTHR23264:SF19">
    <property type="entry name" value="CYTOSOLIC FE-S CLUSTER ASSEMBLY FACTOR NUBP2"/>
    <property type="match status" value="1"/>
</dbReference>